<proteinExistence type="predicted"/>
<accession>A0A9W9JM02</accession>
<evidence type="ECO:0000313" key="2">
    <source>
        <dbReference type="EMBL" id="KAJ5199355.1"/>
    </source>
</evidence>
<feature type="compositionally biased region" description="Polar residues" evidence="1">
    <location>
        <begin position="106"/>
        <end position="130"/>
    </location>
</feature>
<name>A0A9W9JM02_9EURO</name>
<feature type="compositionally biased region" description="Basic and acidic residues" evidence="1">
    <location>
        <begin position="150"/>
        <end position="161"/>
    </location>
</feature>
<feature type="region of interest" description="Disordered" evidence="1">
    <location>
        <begin position="24"/>
        <end position="49"/>
    </location>
</feature>
<protein>
    <submittedName>
        <fullName evidence="2">Uncharacterized protein</fullName>
    </submittedName>
</protein>
<reference evidence="2" key="2">
    <citation type="journal article" date="2023" name="IMA Fungus">
        <title>Comparative genomic study of the Penicillium genus elucidates a diverse pangenome and 15 lateral gene transfer events.</title>
        <authorList>
            <person name="Petersen C."/>
            <person name="Sorensen T."/>
            <person name="Nielsen M.R."/>
            <person name="Sondergaard T.E."/>
            <person name="Sorensen J.L."/>
            <person name="Fitzpatrick D.A."/>
            <person name="Frisvad J.C."/>
            <person name="Nielsen K.L."/>
        </authorList>
    </citation>
    <scope>NUCLEOTIDE SEQUENCE</scope>
    <source>
        <strain evidence="2">IBT 16849</strain>
    </source>
</reference>
<gene>
    <name evidence="2" type="ORF">N7472_004559</name>
</gene>
<dbReference type="Proteomes" id="UP001150879">
    <property type="component" value="Unassembled WGS sequence"/>
</dbReference>
<keyword evidence="3" id="KW-1185">Reference proteome</keyword>
<evidence type="ECO:0000313" key="3">
    <source>
        <dbReference type="Proteomes" id="UP001150879"/>
    </source>
</evidence>
<reference evidence="2" key="1">
    <citation type="submission" date="2022-11" db="EMBL/GenBank/DDBJ databases">
        <authorList>
            <person name="Petersen C."/>
        </authorList>
    </citation>
    <scope>NUCLEOTIDE SEQUENCE</scope>
    <source>
        <strain evidence="2">IBT 16849</strain>
    </source>
</reference>
<sequence length="170" mass="18452">MKSCHRIARNPVPAPFDIALTAAARDLSPQPKERTAAPSESEGDIKRRPGVAQEIQAEAARCRFNSGQSGSQLHHNQGFSHWVPFLGANSPVRLVSDPIKPDIPTYTDNGGTGSSEVAKQSTSETATPTTPIRRKDIFILWSPSPGKKAKSTEKGNKRDPVHTVYLLSSR</sequence>
<dbReference type="EMBL" id="JAPQKP010000003">
    <property type="protein sequence ID" value="KAJ5199355.1"/>
    <property type="molecule type" value="Genomic_DNA"/>
</dbReference>
<evidence type="ECO:0000256" key="1">
    <source>
        <dbReference type="SAM" id="MobiDB-lite"/>
    </source>
</evidence>
<comment type="caution">
    <text evidence="2">The sequence shown here is derived from an EMBL/GenBank/DDBJ whole genome shotgun (WGS) entry which is preliminary data.</text>
</comment>
<dbReference type="AlphaFoldDB" id="A0A9W9JM02"/>
<organism evidence="2 3">
    <name type="scientific">Penicillium cf. griseofulvum</name>
    <dbReference type="NCBI Taxonomy" id="2972120"/>
    <lineage>
        <taxon>Eukaryota</taxon>
        <taxon>Fungi</taxon>
        <taxon>Dikarya</taxon>
        <taxon>Ascomycota</taxon>
        <taxon>Pezizomycotina</taxon>
        <taxon>Eurotiomycetes</taxon>
        <taxon>Eurotiomycetidae</taxon>
        <taxon>Eurotiales</taxon>
        <taxon>Aspergillaceae</taxon>
        <taxon>Penicillium</taxon>
    </lineage>
</organism>
<feature type="region of interest" description="Disordered" evidence="1">
    <location>
        <begin position="99"/>
        <end position="170"/>
    </location>
</feature>